<evidence type="ECO:0000256" key="4">
    <source>
        <dbReference type="ARBA" id="ARBA00032089"/>
    </source>
</evidence>
<dbReference type="EMBL" id="FOGL01000009">
    <property type="protein sequence ID" value="SER74695.1"/>
    <property type="molecule type" value="Genomic_DNA"/>
</dbReference>
<dbReference type="PANTHER" id="PTHR34138">
    <property type="entry name" value="CELL SHAPE-DETERMINING PROTEIN MREC"/>
    <property type="match status" value="1"/>
</dbReference>
<organism evidence="8 9">
    <name type="scientific">Gracilibacillus ureilyticus</name>
    <dbReference type="NCBI Taxonomy" id="531814"/>
    <lineage>
        <taxon>Bacteria</taxon>
        <taxon>Bacillati</taxon>
        <taxon>Bacillota</taxon>
        <taxon>Bacilli</taxon>
        <taxon>Bacillales</taxon>
        <taxon>Bacillaceae</taxon>
        <taxon>Gracilibacillus</taxon>
    </lineage>
</organism>
<dbReference type="STRING" id="531814.SAMN04487944_10994"/>
<evidence type="ECO:0000313" key="8">
    <source>
        <dbReference type="EMBL" id="SER74695.1"/>
    </source>
</evidence>
<dbReference type="PIRSF" id="PIRSF038471">
    <property type="entry name" value="MreC"/>
    <property type="match status" value="1"/>
</dbReference>
<comment type="function">
    <text evidence="5">Involved in formation and maintenance of cell shape.</text>
</comment>
<dbReference type="InterPro" id="IPR042177">
    <property type="entry name" value="Cell/Rod_1"/>
</dbReference>
<evidence type="ECO:0000259" key="7">
    <source>
        <dbReference type="Pfam" id="PF04085"/>
    </source>
</evidence>
<dbReference type="Gene3D" id="2.40.10.340">
    <property type="entry name" value="Rod shape-determining protein MreC, domain 1"/>
    <property type="match status" value="1"/>
</dbReference>
<evidence type="ECO:0000256" key="1">
    <source>
        <dbReference type="ARBA" id="ARBA00009369"/>
    </source>
</evidence>
<evidence type="ECO:0000256" key="3">
    <source>
        <dbReference type="ARBA" id="ARBA00022960"/>
    </source>
</evidence>
<reference evidence="8 9" key="1">
    <citation type="submission" date="2016-10" db="EMBL/GenBank/DDBJ databases">
        <authorList>
            <person name="de Groot N.N."/>
        </authorList>
    </citation>
    <scope>NUCLEOTIDE SEQUENCE [LARGE SCALE GENOMIC DNA]</scope>
    <source>
        <strain evidence="8 9">CGMCC 1.7727</strain>
    </source>
</reference>
<evidence type="ECO:0000313" key="9">
    <source>
        <dbReference type="Proteomes" id="UP000199687"/>
    </source>
</evidence>
<evidence type="ECO:0000256" key="2">
    <source>
        <dbReference type="ARBA" id="ARBA00013855"/>
    </source>
</evidence>
<keyword evidence="9" id="KW-1185">Reference proteome</keyword>
<dbReference type="NCBIfam" id="TIGR00219">
    <property type="entry name" value="mreC"/>
    <property type="match status" value="1"/>
</dbReference>
<gene>
    <name evidence="8" type="ORF">SAMN04487944_10994</name>
</gene>
<feature type="domain" description="Rod shape-determining protein MreC beta-barrel core" evidence="7">
    <location>
        <begin position="124"/>
        <end position="277"/>
    </location>
</feature>
<sequence>MFLFKKKHLFILLIVLMILVGLIGFSLSKRSNLTLIEDFVHDSVGWLQQVVNEPVNFTTTFFSNINEIKNVYSENQELKAQLEEIRQLEYENQEKTKEIEELQAILGKTESDFLQNFNAIQASVVARSKDYWFKQITINKGTQDGVGPNMAVITGEGMIGKVQTSSPFTSTVLLLNGFDRSNRISVNVDQDENAADMSGFIVGYDEETDYLLLELNENNDNLKAGQVVFSSGLGGVFPKGLEIGEVTEVTEGRYSLTKVAYVKPSADFESVHHVIVIDRGMITTEEAEAAEEESTDEVDES</sequence>
<dbReference type="GO" id="GO:0005886">
    <property type="term" value="C:plasma membrane"/>
    <property type="evidence" value="ECO:0007669"/>
    <property type="project" value="TreeGrafter"/>
</dbReference>
<dbReference type="InterPro" id="IPR042175">
    <property type="entry name" value="Cell/Rod_MreC_2"/>
</dbReference>
<evidence type="ECO:0000256" key="5">
    <source>
        <dbReference type="PIRNR" id="PIRNR038471"/>
    </source>
</evidence>
<dbReference type="PANTHER" id="PTHR34138:SF1">
    <property type="entry name" value="CELL SHAPE-DETERMINING PROTEIN MREC"/>
    <property type="match status" value="1"/>
</dbReference>
<name>A0A1H9RQD6_9BACI</name>
<keyword evidence="6" id="KW-0175">Coiled coil</keyword>
<comment type="similarity">
    <text evidence="1 5">Belongs to the MreC family.</text>
</comment>
<feature type="coiled-coil region" evidence="6">
    <location>
        <begin position="65"/>
        <end position="112"/>
    </location>
</feature>
<proteinExistence type="inferred from homology"/>
<protein>
    <recommendedName>
        <fullName evidence="2 5">Cell shape-determining protein MreC</fullName>
    </recommendedName>
    <alternativeName>
        <fullName evidence="4 5">Cell shape protein MreC</fullName>
    </alternativeName>
</protein>
<dbReference type="GO" id="GO:0008360">
    <property type="term" value="P:regulation of cell shape"/>
    <property type="evidence" value="ECO:0007669"/>
    <property type="project" value="UniProtKB-KW"/>
</dbReference>
<dbReference type="Gene3D" id="2.40.10.350">
    <property type="entry name" value="Rod shape-determining protein MreC, domain 2"/>
    <property type="match status" value="1"/>
</dbReference>
<dbReference type="Pfam" id="PF04085">
    <property type="entry name" value="MreC"/>
    <property type="match status" value="1"/>
</dbReference>
<accession>A0A1H9RQD6</accession>
<dbReference type="RefSeq" id="WP_089740771.1">
    <property type="nucleotide sequence ID" value="NZ_FOGL01000009.1"/>
</dbReference>
<dbReference type="InterPro" id="IPR007221">
    <property type="entry name" value="MreC"/>
</dbReference>
<dbReference type="Proteomes" id="UP000199687">
    <property type="component" value="Unassembled WGS sequence"/>
</dbReference>
<dbReference type="AlphaFoldDB" id="A0A1H9RQD6"/>
<keyword evidence="3 5" id="KW-0133">Cell shape</keyword>
<dbReference type="InterPro" id="IPR055342">
    <property type="entry name" value="MreC_beta-barrel_core"/>
</dbReference>
<evidence type="ECO:0000256" key="6">
    <source>
        <dbReference type="SAM" id="Coils"/>
    </source>
</evidence>
<dbReference type="OrthoDB" id="9792313at2"/>